<proteinExistence type="inferred from homology"/>
<dbReference type="PANTHER" id="PTHR24321">
    <property type="entry name" value="DEHYDROGENASES, SHORT CHAIN"/>
    <property type="match status" value="1"/>
</dbReference>
<dbReference type="PRINTS" id="PR00080">
    <property type="entry name" value="SDRFAMILY"/>
</dbReference>
<dbReference type="InterPro" id="IPR002347">
    <property type="entry name" value="SDR_fam"/>
</dbReference>
<sequence>MSTTSDLEGRVALVTGAANSIGAACARKLATVGARVAVTDIDAVGAERVAREIVDAGGDAIGLGLDVSDSEAVTAAVATVVERLGRLDVGVNNAGVTSEGSPTGDLSDSEWRRILAVNLDGAFFCTRAEIAAMRRSGGGSIVNMASILAAAAFKDHVAYTASKHAVVGLTRGAAVDHAGDGIRVNAVAPGFIRTPLNDVLPPETIAAVERAHPLGRMGEVEEVAELVAWLASDAASFVTASVYTVDGGYLAV</sequence>
<evidence type="ECO:0000256" key="2">
    <source>
        <dbReference type="ARBA" id="ARBA00023002"/>
    </source>
</evidence>
<name>A0A6J4UHU9_9ACTN</name>
<dbReference type="PRINTS" id="PR00081">
    <property type="entry name" value="GDHRDH"/>
</dbReference>
<dbReference type="AlphaFoldDB" id="A0A6J4UHU9"/>
<dbReference type="Pfam" id="PF13561">
    <property type="entry name" value="adh_short_C2"/>
    <property type="match status" value="1"/>
</dbReference>
<dbReference type="PANTHER" id="PTHR24321:SF8">
    <property type="entry name" value="ESTRADIOL 17-BETA-DEHYDROGENASE 8-RELATED"/>
    <property type="match status" value="1"/>
</dbReference>
<keyword evidence="2 3" id="KW-0560">Oxidoreductase</keyword>
<dbReference type="InterPro" id="IPR036291">
    <property type="entry name" value="NAD(P)-bd_dom_sf"/>
</dbReference>
<evidence type="ECO:0000313" key="3">
    <source>
        <dbReference type="EMBL" id="CAA9549906.1"/>
    </source>
</evidence>
<evidence type="ECO:0000256" key="1">
    <source>
        <dbReference type="ARBA" id="ARBA00006484"/>
    </source>
</evidence>
<gene>
    <name evidence="3" type="ORF">AVDCRST_MAG79-2610</name>
</gene>
<accession>A0A6J4UHU9</accession>
<organism evidence="3">
    <name type="scientific">uncultured Thermoleophilia bacterium</name>
    <dbReference type="NCBI Taxonomy" id="1497501"/>
    <lineage>
        <taxon>Bacteria</taxon>
        <taxon>Bacillati</taxon>
        <taxon>Actinomycetota</taxon>
        <taxon>Thermoleophilia</taxon>
        <taxon>environmental samples</taxon>
    </lineage>
</organism>
<dbReference type="GO" id="GO:0004316">
    <property type="term" value="F:3-oxoacyl-[acyl-carrier-protein] reductase (NADPH) activity"/>
    <property type="evidence" value="ECO:0007669"/>
    <property type="project" value="UniProtKB-EC"/>
</dbReference>
<dbReference type="EC" id="1.1.1.100" evidence="3"/>
<dbReference type="FunFam" id="3.40.50.720:FF:000084">
    <property type="entry name" value="Short-chain dehydrogenase reductase"/>
    <property type="match status" value="1"/>
</dbReference>
<dbReference type="NCBIfam" id="NF005559">
    <property type="entry name" value="PRK07231.1"/>
    <property type="match status" value="1"/>
</dbReference>
<comment type="similarity">
    <text evidence="1">Belongs to the short-chain dehydrogenases/reductases (SDR) family.</text>
</comment>
<dbReference type="Gene3D" id="3.40.50.720">
    <property type="entry name" value="NAD(P)-binding Rossmann-like Domain"/>
    <property type="match status" value="1"/>
</dbReference>
<dbReference type="EMBL" id="CADCWC010000401">
    <property type="protein sequence ID" value="CAA9549906.1"/>
    <property type="molecule type" value="Genomic_DNA"/>
</dbReference>
<dbReference type="PROSITE" id="PS00061">
    <property type="entry name" value="ADH_SHORT"/>
    <property type="match status" value="1"/>
</dbReference>
<dbReference type="SUPFAM" id="SSF51735">
    <property type="entry name" value="NAD(P)-binding Rossmann-fold domains"/>
    <property type="match status" value="1"/>
</dbReference>
<dbReference type="InterPro" id="IPR020904">
    <property type="entry name" value="Sc_DH/Rdtase_CS"/>
</dbReference>
<reference evidence="3" key="1">
    <citation type="submission" date="2020-02" db="EMBL/GenBank/DDBJ databases">
        <authorList>
            <person name="Meier V. D."/>
        </authorList>
    </citation>
    <scope>NUCLEOTIDE SEQUENCE</scope>
    <source>
        <strain evidence="3">AVDCRST_MAG79</strain>
    </source>
</reference>
<protein>
    <submittedName>
        <fullName evidence="3">3-oxoacyl-[acyl-carrier protein] reductase</fullName>
        <ecNumber evidence="3">1.1.1.100</ecNumber>
    </submittedName>
</protein>